<dbReference type="Pfam" id="PF00092">
    <property type="entry name" value="VWA"/>
    <property type="match status" value="1"/>
</dbReference>
<dbReference type="PROSITE" id="PS50096">
    <property type="entry name" value="IQ"/>
    <property type="match status" value="1"/>
</dbReference>
<dbReference type="InterPro" id="IPR036465">
    <property type="entry name" value="vWFA_dom_sf"/>
</dbReference>
<dbReference type="GeneID" id="20236904"/>
<dbReference type="RefSeq" id="XP_009044282.1">
    <property type="nucleotide sequence ID" value="XM_009046034.1"/>
</dbReference>
<dbReference type="Gene3D" id="1.20.80.60">
    <property type="match status" value="1"/>
</dbReference>
<dbReference type="InterPro" id="IPR050525">
    <property type="entry name" value="ECM_Assembly_Org"/>
</dbReference>
<dbReference type="CTD" id="20236904"/>
<feature type="region of interest" description="Disordered" evidence="1">
    <location>
        <begin position="1066"/>
        <end position="1164"/>
    </location>
</feature>
<dbReference type="PANTHER" id="PTHR24020:SF20">
    <property type="entry name" value="PH DOMAIN-CONTAINING PROTEIN"/>
    <property type="match status" value="1"/>
</dbReference>
<feature type="region of interest" description="Disordered" evidence="1">
    <location>
        <begin position="1226"/>
        <end position="1289"/>
    </location>
</feature>
<dbReference type="SMART" id="SM00327">
    <property type="entry name" value="VWA"/>
    <property type="match status" value="1"/>
</dbReference>
<dbReference type="PRINTS" id="PR00453">
    <property type="entry name" value="VWFADOMAIN"/>
</dbReference>
<evidence type="ECO:0000313" key="4">
    <source>
        <dbReference type="EMBL" id="ESP04773.1"/>
    </source>
</evidence>
<feature type="compositionally biased region" description="Polar residues" evidence="1">
    <location>
        <begin position="1138"/>
        <end position="1164"/>
    </location>
</feature>
<keyword evidence="2" id="KW-0812">Transmembrane</keyword>
<keyword evidence="2" id="KW-0472">Membrane</keyword>
<dbReference type="InterPro" id="IPR002035">
    <property type="entry name" value="VWF_A"/>
</dbReference>
<protein>
    <recommendedName>
        <fullName evidence="3">VWFA domain-containing protein</fullName>
    </recommendedName>
</protein>
<feature type="compositionally biased region" description="Polar residues" evidence="1">
    <location>
        <begin position="1112"/>
        <end position="1126"/>
    </location>
</feature>
<evidence type="ECO:0000259" key="3">
    <source>
        <dbReference type="PROSITE" id="PS50234"/>
    </source>
</evidence>
<feature type="region of interest" description="Disordered" evidence="1">
    <location>
        <begin position="411"/>
        <end position="434"/>
    </location>
</feature>
<dbReference type="KEGG" id="lgi:LOTGIDRAFT_155995"/>
<keyword evidence="5" id="KW-1185">Reference proteome</keyword>
<organism evidence="4 5">
    <name type="scientific">Lottia gigantea</name>
    <name type="common">Giant owl limpet</name>
    <dbReference type="NCBI Taxonomy" id="225164"/>
    <lineage>
        <taxon>Eukaryota</taxon>
        <taxon>Metazoa</taxon>
        <taxon>Spiralia</taxon>
        <taxon>Lophotrochozoa</taxon>
        <taxon>Mollusca</taxon>
        <taxon>Gastropoda</taxon>
        <taxon>Patellogastropoda</taxon>
        <taxon>Lottioidea</taxon>
        <taxon>Lottiidae</taxon>
        <taxon>Lottia</taxon>
    </lineage>
</organism>
<dbReference type="PROSITE" id="PS50234">
    <property type="entry name" value="VWFA"/>
    <property type="match status" value="1"/>
</dbReference>
<dbReference type="PANTHER" id="PTHR24020">
    <property type="entry name" value="COLLAGEN ALPHA"/>
    <property type="match status" value="1"/>
</dbReference>
<dbReference type="Proteomes" id="UP000030746">
    <property type="component" value="Unassembled WGS sequence"/>
</dbReference>
<reference evidence="4 5" key="1">
    <citation type="journal article" date="2013" name="Nature">
        <title>Insights into bilaterian evolution from three spiralian genomes.</title>
        <authorList>
            <person name="Simakov O."/>
            <person name="Marletaz F."/>
            <person name="Cho S.J."/>
            <person name="Edsinger-Gonzales E."/>
            <person name="Havlak P."/>
            <person name="Hellsten U."/>
            <person name="Kuo D.H."/>
            <person name="Larsson T."/>
            <person name="Lv J."/>
            <person name="Arendt D."/>
            <person name="Savage R."/>
            <person name="Osoegawa K."/>
            <person name="de Jong P."/>
            <person name="Grimwood J."/>
            <person name="Chapman J.A."/>
            <person name="Shapiro H."/>
            <person name="Aerts A."/>
            <person name="Otillar R.P."/>
            <person name="Terry A.Y."/>
            <person name="Boore J.L."/>
            <person name="Grigoriev I.V."/>
            <person name="Lindberg D.R."/>
            <person name="Seaver E.C."/>
            <person name="Weisblat D.A."/>
            <person name="Putnam N.H."/>
            <person name="Rokhsar D.S."/>
        </authorList>
    </citation>
    <scope>NUCLEOTIDE SEQUENCE [LARGE SCALE GENOMIC DNA]</scope>
</reference>
<feature type="compositionally biased region" description="Basic and acidic residues" evidence="1">
    <location>
        <begin position="1127"/>
        <end position="1137"/>
    </location>
</feature>
<dbReference type="HOGENOM" id="CLU_262415_0_0_1"/>
<name>V4B378_LOTGI</name>
<sequence>MEATELQSLAVVEIFDIGKTPELMRLTVPSVCDEVKVDFIIKKICEMKGIDRKQQRYFGLLLGDEKPLKKFKFSDELLLPVKGVYFKKWCFCLKTEKRLIKTNPVIAQLFFHQAQHDISIGRLKPTPDQLASLEDCLDPEFLAVEQYLSICHTIPGYDSLTVNSCQLVDNTAKTIVNLPQTSYSVDISQYGLKLISEDTKTEFSVQWFQVFSFRLDLRDNTLTYCLELIHHKPQTYLPLKSEQCEYMLAVTLEMINDIQADDPNAPSFYITNISNLPDGSTEWENILFNYRGKRLALLILNYIIAEMVNLLLVYVYLELILKRNTFGVRPLKGQRFTETMNETQLMQRHALFQKSWVQKTCSHGNRDSPDGQKPLDLSQVTSRIDSGLRRRDHGVGDALKSTRILPPLQRCRVSPSPVAPPRSLHRNHGNKKLNSVNRPWREKVPKLSDNTDKHIEIHYSKIAPKDKWMEYKPKRYVANPKYGSIYEIRKDKTSKPDPIPPPATWLWENEYKLWRLDKLKTPLPTRCLKRKEITERKERKNSDERPHAELFAAYNAELLLKQRRHVCAIEIQRQVRGWLIRKAIKELRHQVLRGLSMTWWGFIQDYRETIIRIKSRYGVMDNSCRFNLKEVSEYVHFREKCEQVFHKMSRWEKMEKLDLPEFFRRCDLYPTEGDITRAFNTIFRGSLNTAEVVFVLDCSASFGPVNFQHQVNFVKDVVQGFEVAPDRVRVGVVPYNESVFHCFGLTKFKNLEEVKNAMDSLQFKNGLTRTDLALKMMRQLFKSSRPGVQKIAVILTDGKSPDPDGTRREARLARDENIDIFAIGVGHTVDKEQLEYIGGSPDHVKICTDYSCLSQFRNLVHDRMCMVCCAFCHQMLPRIQKEGLYKSEVMDIVFTLYPPQATDIDPSIHHLRPAPLLFSGSDQADGKSRQITPGILDVCRPLNKREVIDILLTVYPPEATDLDARPSRWIRPIVDGTEAWSLFDDEILQRTDYKQCLRLVIQAKLDRDGVMDIPTDLKWGVEQVSNIEEALEKVEAYLQLKKQQRIEGEDLDKGRVSDEKLLEQKEEFDKDADDNAGSRNTKANMGDSELGIKETGCEFSNPKRNSSDEGSNHSISNFDQNDQRTVNIEKTKDENIENIRNITSRTQSPDQSPSDQNPRPGQTNILRINHEEDPNLVQSSLQVLTLNHKDNTEILNVREHGTTRRTLTLNSDHKYSKEFRRGWVGNKNAKDIPSPPIGDEANPSEEYSEDDKYQTWVGPNPFINREAGDIENPESERRREMFEDTSYFT</sequence>
<evidence type="ECO:0000256" key="1">
    <source>
        <dbReference type="SAM" id="MobiDB-lite"/>
    </source>
</evidence>
<dbReference type="SUPFAM" id="SSF53300">
    <property type="entry name" value="vWA-like"/>
    <property type="match status" value="1"/>
</dbReference>
<accession>V4B378</accession>
<dbReference type="EMBL" id="KB199651">
    <property type="protein sequence ID" value="ESP04773.1"/>
    <property type="molecule type" value="Genomic_DNA"/>
</dbReference>
<proteinExistence type="predicted"/>
<keyword evidence="2" id="KW-1133">Transmembrane helix</keyword>
<dbReference type="Gene3D" id="3.40.50.410">
    <property type="entry name" value="von Willebrand factor, type A domain"/>
    <property type="match status" value="1"/>
</dbReference>
<gene>
    <name evidence="4" type="ORF">LOTGIDRAFT_155995</name>
</gene>
<evidence type="ECO:0000313" key="5">
    <source>
        <dbReference type="Proteomes" id="UP000030746"/>
    </source>
</evidence>
<feature type="domain" description="VWFA" evidence="3">
    <location>
        <begin position="691"/>
        <end position="860"/>
    </location>
</feature>
<feature type="transmembrane region" description="Helical" evidence="2">
    <location>
        <begin position="295"/>
        <end position="317"/>
    </location>
</feature>
<dbReference type="CDD" id="cd01450">
    <property type="entry name" value="vWFA_subfamily_ECM"/>
    <property type="match status" value="1"/>
</dbReference>
<evidence type="ECO:0000256" key="2">
    <source>
        <dbReference type="SAM" id="Phobius"/>
    </source>
</evidence>
<dbReference type="OrthoDB" id="6022170at2759"/>